<dbReference type="EMBL" id="CP041016">
    <property type="protein sequence ID" value="QDC38394.1"/>
    <property type="molecule type" value="Genomic_DNA"/>
</dbReference>
<dbReference type="Proteomes" id="UP000311469">
    <property type="component" value="Chromosome cSF1"/>
</dbReference>
<protein>
    <submittedName>
        <fullName evidence="2">GpE family phage tail protein</fullName>
    </submittedName>
</protein>
<dbReference type="Pfam" id="PF06528">
    <property type="entry name" value="Phage_P2_GpE"/>
    <property type="match status" value="1"/>
</dbReference>
<organism evidence="2 3">
    <name type="scientific">Sphingobium fuliginis ATCC 27551</name>
    <dbReference type="NCBI Taxonomy" id="1208342"/>
    <lineage>
        <taxon>Bacteria</taxon>
        <taxon>Pseudomonadati</taxon>
        <taxon>Pseudomonadota</taxon>
        <taxon>Alphaproteobacteria</taxon>
        <taxon>Sphingomonadales</taxon>
        <taxon>Sphingomonadaceae</taxon>
        <taxon>Sphingobium</taxon>
    </lineage>
</organism>
<sequence length="45" mass="5279">MADVAVIFHWPPQSMDDMHLSELMSWRDQAAKRSKPPETPKTKKR</sequence>
<dbReference type="InterPro" id="IPR009493">
    <property type="entry name" value="P2_GpE"/>
</dbReference>
<proteinExistence type="predicted"/>
<gene>
    <name evidence="2" type="ORF">FIL70_15280</name>
</gene>
<name>A0A5B8CFI9_SPHSA</name>
<feature type="region of interest" description="Disordered" evidence="1">
    <location>
        <begin position="21"/>
        <end position="45"/>
    </location>
</feature>
<evidence type="ECO:0000313" key="3">
    <source>
        <dbReference type="Proteomes" id="UP000311469"/>
    </source>
</evidence>
<dbReference type="RefSeq" id="WP_137710118.1">
    <property type="nucleotide sequence ID" value="NZ_CP041016.1"/>
</dbReference>
<accession>A0A5B8CFI9</accession>
<dbReference type="KEGG" id="sufl:FIL70_15280"/>
<dbReference type="AlphaFoldDB" id="A0A5B8CFI9"/>
<feature type="compositionally biased region" description="Basic and acidic residues" evidence="1">
    <location>
        <begin position="29"/>
        <end position="45"/>
    </location>
</feature>
<reference evidence="2 3" key="1">
    <citation type="submission" date="2019-06" db="EMBL/GenBank/DDBJ databases">
        <title>Genome organization and adaptive potential of archetypical organophosphate degarding Sphingobium fuliginis ATCC 27551.</title>
        <authorList>
            <person name="Sarwar A."/>
            <person name="Parthasarathy S."/>
            <person name="Singh C."/>
            <person name="Siddavattam D."/>
        </authorList>
    </citation>
    <scope>NUCLEOTIDE SEQUENCE [LARGE SCALE GENOMIC DNA]</scope>
    <source>
        <strain evidence="2 3">ATCC 27551</strain>
    </source>
</reference>
<evidence type="ECO:0000313" key="2">
    <source>
        <dbReference type="EMBL" id="QDC38394.1"/>
    </source>
</evidence>
<evidence type="ECO:0000256" key="1">
    <source>
        <dbReference type="SAM" id="MobiDB-lite"/>
    </source>
</evidence>